<dbReference type="GO" id="GO:0043531">
    <property type="term" value="F:ADP binding"/>
    <property type="evidence" value="ECO:0007669"/>
    <property type="project" value="InterPro"/>
</dbReference>
<evidence type="ECO:0000259" key="7">
    <source>
        <dbReference type="Pfam" id="PF25019"/>
    </source>
</evidence>
<evidence type="ECO:0000313" key="9">
    <source>
        <dbReference type="Proteomes" id="UP001054889"/>
    </source>
</evidence>
<dbReference type="Proteomes" id="UP001054889">
    <property type="component" value="Unassembled WGS sequence"/>
</dbReference>
<dbReference type="SUPFAM" id="SSF52540">
    <property type="entry name" value="P-loop containing nucleoside triphosphate hydrolases"/>
    <property type="match status" value="1"/>
</dbReference>
<dbReference type="Gene3D" id="1.10.10.10">
    <property type="entry name" value="Winged helix-like DNA-binding domain superfamily/Winged helix DNA-binding domain"/>
    <property type="match status" value="1"/>
</dbReference>
<reference evidence="8" key="1">
    <citation type="journal article" date="2018" name="DNA Res.">
        <title>Multiple hybrid de novo genome assembly of finger millet, an orphan allotetraploid crop.</title>
        <authorList>
            <person name="Hatakeyama M."/>
            <person name="Aluri S."/>
            <person name="Balachadran M.T."/>
            <person name="Sivarajan S.R."/>
            <person name="Patrignani A."/>
            <person name="Gruter S."/>
            <person name="Poveda L."/>
            <person name="Shimizu-Inatsugi R."/>
            <person name="Baeten J."/>
            <person name="Francoijs K.J."/>
            <person name="Nataraja K.N."/>
            <person name="Reddy Y.A.N."/>
            <person name="Phadnis S."/>
            <person name="Ravikumar R.L."/>
            <person name="Schlapbach R."/>
            <person name="Sreeman S.M."/>
            <person name="Shimizu K.K."/>
        </authorList>
    </citation>
    <scope>NUCLEOTIDE SEQUENCE</scope>
</reference>
<organism evidence="8 9">
    <name type="scientific">Eleusine coracana subsp. coracana</name>
    <dbReference type="NCBI Taxonomy" id="191504"/>
    <lineage>
        <taxon>Eukaryota</taxon>
        <taxon>Viridiplantae</taxon>
        <taxon>Streptophyta</taxon>
        <taxon>Embryophyta</taxon>
        <taxon>Tracheophyta</taxon>
        <taxon>Spermatophyta</taxon>
        <taxon>Magnoliopsida</taxon>
        <taxon>Liliopsida</taxon>
        <taxon>Poales</taxon>
        <taxon>Poaceae</taxon>
        <taxon>PACMAD clade</taxon>
        <taxon>Chloridoideae</taxon>
        <taxon>Cynodonteae</taxon>
        <taxon>Eleusininae</taxon>
        <taxon>Eleusine</taxon>
    </lineage>
</organism>
<dbReference type="PANTHER" id="PTHR36766:SF70">
    <property type="entry name" value="DISEASE RESISTANCE PROTEIN RGA4"/>
    <property type="match status" value="1"/>
</dbReference>
<proteinExistence type="predicted"/>
<feature type="compositionally biased region" description="Low complexity" evidence="4">
    <location>
        <begin position="34"/>
        <end position="45"/>
    </location>
</feature>
<dbReference type="InterPro" id="IPR036388">
    <property type="entry name" value="WH-like_DNA-bd_sf"/>
</dbReference>
<dbReference type="EMBL" id="BQKI01000085">
    <property type="protein sequence ID" value="GJN34245.1"/>
    <property type="molecule type" value="Genomic_DNA"/>
</dbReference>
<feature type="region of interest" description="Disordered" evidence="4">
    <location>
        <begin position="1"/>
        <end position="53"/>
    </location>
</feature>
<dbReference type="Pfam" id="PF23559">
    <property type="entry name" value="WHD_DRP"/>
    <property type="match status" value="1"/>
</dbReference>
<dbReference type="InterPro" id="IPR042197">
    <property type="entry name" value="Apaf_helical"/>
</dbReference>
<dbReference type="SUPFAM" id="SSF52047">
    <property type="entry name" value="RNI-like"/>
    <property type="match status" value="1"/>
</dbReference>
<dbReference type="Pfam" id="PF00931">
    <property type="entry name" value="NB-ARC"/>
    <property type="match status" value="1"/>
</dbReference>
<dbReference type="SUPFAM" id="SSF52058">
    <property type="entry name" value="L domain-like"/>
    <property type="match status" value="1"/>
</dbReference>
<evidence type="ECO:0000256" key="1">
    <source>
        <dbReference type="ARBA" id="ARBA00022614"/>
    </source>
</evidence>
<keyword evidence="3" id="KW-0611">Plant defense</keyword>
<evidence type="ECO:0000259" key="5">
    <source>
        <dbReference type="Pfam" id="PF00931"/>
    </source>
</evidence>
<dbReference type="Gene3D" id="3.80.10.10">
    <property type="entry name" value="Ribonuclease Inhibitor"/>
    <property type="match status" value="3"/>
</dbReference>
<evidence type="ECO:0000256" key="4">
    <source>
        <dbReference type="SAM" id="MobiDB-lite"/>
    </source>
</evidence>
<evidence type="ECO:0000313" key="8">
    <source>
        <dbReference type="EMBL" id="GJN34245.1"/>
    </source>
</evidence>
<feature type="domain" description="R13L1/DRL21-like LRR repeat region" evidence="7">
    <location>
        <begin position="729"/>
        <end position="844"/>
    </location>
</feature>
<keyword evidence="9" id="KW-1185">Reference proteome</keyword>
<dbReference type="InterPro" id="IPR056789">
    <property type="entry name" value="LRR_R13L1-DRL21"/>
</dbReference>
<evidence type="ECO:0000256" key="3">
    <source>
        <dbReference type="ARBA" id="ARBA00022821"/>
    </source>
</evidence>
<sequence>MLGFSKCSPRRDKADEEQEEQKEKRGVLWPCCGASAITPPATPASQQSDRQEVGDGCISRLASSARDTIHAVGKHPPCCSVSLSPAQIIHANANTSSGRSRPNKAPQRKPIAQAPKLKFDRVKASRKMREIIEQLKPLCAKVSTILNLDLLDSNRSIAHCIATTLDPRNSGKQWHKTLPPAGNAISRPITTSEPINIHFYGRDSQRNKIISNITEGEYHYNDFTVLTIDGQGGIGKTTLMQHIYNDPKVETHFDLKLWECVSIDFNVDRLTKKIAQELKSDDKARPDAKLIAEKLHSKRFLLVLDDMWSCSNEDEWEKFLIPFKKGQTKGNAILVTTRIPQLAKMVQTTGQYEDLEGLDPKAFTELFYSLIFGDKQPPKDHEELLRIGDLIKQKLKGNPLAAKTVGRLLRSHIDLDHWTRVLESKEWVSQNGENAIMPALKLSFDYLPFHLQHCFIYCALFPEDYKFGEEELIHFWIGLDVLHSHGENKTIEEIGQSYLTELTDHGFLKMEEDEKRPKFFVIHDLLHELALKVSALECLSIYSSTVRSVEILPSIRHLSIHIDDTSVRDRKNFDICREDFGELGKRLKVENLRSLMLFGSDQEGFVKTLNGLFSQAKALRVVLLSCDACYSTEELLQNFSELVHLRYFRTSIIAPPNSISRSYHLRVLDTQGCFEWDDFPRDMSNLVKLRHFIVRHGIMHTNLSKLGRLKSLQQLRRFVVKKEAHDFELREIGKLLELRGSLWIGNLERVEVQEEAEEAKLMQKTHLHKLELEWDINRSNKDAAREKQVLEGFTPSSKLSELCIIGHGGGASPSWLGANLLIEGLKSLGLKSVDWQRFPPIGEFWLVNEHGDEYPSPSNTTSNQNFRSLKRIELTKLKRLRKWVARTTSELFTQLEILIIEDCPEFVELSFSVCNCSQQERKTTWFPNLQELVIRNCPKFSYLPLIPWTSDHPCSVKIERVILSGFMRLKYEKDYYSGLSLDVVGNDAQDSAWWMAMDFNNLTKLVNLRMERCPPVQLDRLQMLSCLKTMQISNLEIPFWPVEEKGSYVQYNLPCECITIERIGANGKRLTQLLSYMPKLSKLVISKCEKITGLGVEGQQKKAQSSSSQVEATIGQHQQLQNSKEEELVAEGLLLLPPQLQELEFSNLPELMLLRPDSVDNSKGGGKGGGLQGLCSLRSLRIWKCPKFLSSYLSASSSSFPFPTSLQTLVLSGVEGMETMAPLSNLTSLIELEIREGGDLRGEGLCCLLAQGCLTHLIACCTPNFFGGSVPSELHEHQGPSFGSPKLQSLQVEVDGIEGFLDARICRFLSSSLTKLLLQTDEKIERFTTRQEEALQLLTSLQQLRMRNSYKLQYLPQGLSRLPNLRELYNEKCPAVCSFPDLPDSLQELEITECPSIRTLPKSGLQRSLRVLDVEFHNNEELQRQCRKLTGTIPIVLA</sequence>
<evidence type="ECO:0000259" key="6">
    <source>
        <dbReference type="Pfam" id="PF23559"/>
    </source>
</evidence>
<dbReference type="GO" id="GO:0002758">
    <property type="term" value="P:innate immune response-activating signaling pathway"/>
    <property type="evidence" value="ECO:0007669"/>
    <property type="project" value="UniProtKB-ARBA"/>
</dbReference>
<dbReference type="InterPro" id="IPR002182">
    <property type="entry name" value="NB-ARC"/>
</dbReference>
<gene>
    <name evidence="8" type="primary">gb22892</name>
    <name evidence="8" type="ORF">PR202_gb22892</name>
</gene>
<dbReference type="Pfam" id="PF25019">
    <property type="entry name" value="LRR_R13L1-DRL21"/>
    <property type="match status" value="1"/>
</dbReference>
<keyword evidence="1" id="KW-0433">Leucine-rich repeat</keyword>
<dbReference type="PRINTS" id="PR00364">
    <property type="entry name" value="DISEASERSIST"/>
</dbReference>
<dbReference type="InterPro" id="IPR058922">
    <property type="entry name" value="WHD_DRP"/>
</dbReference>
<dbReference type="Gene3D" id="3.40.50.300">
    <property type="entry name" value="P-loop containing nucleotide triphosphate hydrolases"/>
    <property type="match status" value="1"/>
</dbReference>
<dbReference type="FunFam" id="1.10.10.10:FF:000322">
    <property type="entry name" value="Probable disease resistance protein At1g63360"/>
    <property type="match status" value="1"/>
</dbReference>
<dbReference type="GO" id="GO:0042742">
    <property type="term" value="P:defense response to bacterium"/>
    <property type="evidence" value="ECO:0007669"/>
    <property type="project" value="UniProtKB-ARBA"/>
</dbReference>
<feature type="domain" description="NB-ARC" evidence="5">
    <location>
        <begin position="220"/>
        <end position="370"/>
    </location>
</feature>
<evidence type="ECO:0008006" key="10">
    <source>
        <dbReference type="Google" id="ProtNLM"/>
    </source>
</evidence>
<feature type="domain" description="Disease resistance protein winged helix" evidence="6">
    <location>
        <begin position="460"/>
        <end position="530"/>
    </location>
</feature>
<comment type="caution">
    <text evidence="8">The sequence shown here is derived from an EMBL/GenBank/DDBJ whole genome shotgun (WGS) entry which is preliminary data.</text>
</comment>
<evidence type="ECO:0000256" key="2">
    <source>
        <dbReference type="ARBA" id="ARBA00022737"/>
    </source>
</evidence>
<dbReference type="InterPro" id="IPR027417">
    <property type="entry name" value="P-loop_NTPase"/>
</dbReference>
<dbReference type="InterPro" id="IPR032675">
    <property type="entry name" value="LRR_dom_sf"/>
</dbReference>
<dbReference type="PANTHER" id="PTHR36766">
    <property type="entry name" value="PLANT BROAD-SPECTRUM MILDEW RESISTANCE PROTEIN RPW8"/>
    <property type="match status" value="1"/>
</dbReference>
<reference evidence="8" key="2">
    <citation type="submission" date="2021-12" db="EMBL/GenBank/DDBJ databases">
        <title>Resequencing data analysis of finger millet.</title>
        <authorList>
            <person name="Hatakeyama M."/>
            <person name="Aluri S."/>
            <person name="Balachadran M.T."/>
            <person name="Sivarajan S.R."/>
            <person name="Poveda L."/>
            <person name="Shimizu-Inatsugi R."/>
            <person name="Schlapbach R."/>
            <person name="Sreeman S.M."/>
            <person name="Shimizu K.K."/>
        </authorList>
    </citation>
    <scope>NUCLEOTIDE SEQUENCE</scope>
</reference>
<dbReference type="GO" id="GO:0009626">
    <property type="term" value="P:plant-type hypersensitive response"/>
    <property type="evidence" value="ECO:0007669"/>
    <property type="project" value="UniProtKB-ARBA"/>
</dbReference>
<protein>
    <recommendedName>
        <fullName evidence="10">NB-ARC domain-containing protein</fullName>
    </recommendedName>
</protein>
<name>A0AAV5FIX1_ELECO</name>
<dbReference type="Gene3D" id="1.10.8.430">
    <property type="entry name" value="Helical domain of apoptotic protease-activating factors"/>
    <property type="match status" value="1"/>
</dbReference>
<feature type="region of interest" description="Disordered" evidence="4">
    <location>
        <begin position="93"/>
        <end position="113"/>
    </location>
</feature>
<keyword evidence="2" id="KW-0677">Repeat</keyword>
<accession>A0AAV5FIX1</accession>